<keyword evidence="4" id="KW-1185">Reference proteome</keyword>
<reference evidence="2 4" key="2">
    <citation type="submission" date="2022-12" db="EMBL/GenBank/DDBJ databases">
        <title>Streptococcus alactolyticus LGM, complete genome.</title>
        <authorList>
            <person name="Liu Z."/>
            <person name="Mu C."/>
            <person name="Zhu W."/>
        </authorList>
    </citation>
    <scope>NUCLEOTIDE SEQUENCE [LARGE SCALE GENOMIC DNA]</scope>
    <source>
        <strain evidence="2 4">LGM</strain>
    </source>
</reference>
<sequence>MKTKMIALDLDGTLLRHDDTISDYTVDTIQKIQEKGHKVVIATGRPYRMAVKHYRRLGLTTPMISFNGALTHLPEKKWDFEHSVTIDKRYLLDVLDMQKSIEADFIASEYRKKFYISAENQQVVNPKLFGVEEITDKMTMDITKITENPNALLMQTRHEDKYALAKEIRQHFNNDIEVDSWGGPLNILEFSPKGVNKAYALNYLLNVFNFSPEQLIAFGDEHNDTEMLAFAGVGYAMKNANDVLLPFADKQTEFSNKNDGVAKELEKIFL</sequence>
<keyword evidence="2" id="KW-0378">Hydrolase</keyword>
<evidence type="ECO:0000313" key="2">
    <source>
        <dbReference type="EMBL" id="WBB06683.1"/>
    </source>
</evidence>
<accession>A0A6N7WR53</accession>
<evidence type="ECO:0000313" key="3">
    <source>
        <dbReference type="Proteomes" id="UP000471052"/>
    </source>
</evidence>
<dbReference type="Proteomes" id="UP001212085">
    <property type="component" value="Chromosome"/>
</dbReference>
<organism evidence="1 3">
    <name type="scientific">Streptococcus alactolyticus</name>
    <dbReference type="NCBI Taxonomy" id="29389"/>
    <lineage>
        <taxon>Bacteria</taxon>
        <taxon>Bacillati</taxon>
        <taxon>Bacillota</taxon>
        <taxon>Bacilli</taxon>
        <taxon>Lactobacillales</taxon>
        <taxon>Streptococcaceae</taxon>
        <taxon>Streptococcus</taxon>
    </lineage>
</organism>
<name>A0A6N7WR53_STRAY</name>
<dbReference type="NCBIfam" id="TIGR00099">
    <property type="entry name" value="Cof-subfamily"/>
    <property type="match status" value="1"/>
</dbReference>
<dbReference type="InterPro" id="IPR006379">
    <property type="entry name" value="HAD-SF_hydro_IIB"/>
</dbReference>
<dbReference type="GeneID" id="99637117"/>
<dbReference type="RefSeq" id="WP_154455497.1">
    <property type="nucleotide sequence ID" value="NZ_BRXN01000058.1"/>
</dbReference>
<dbReference type="NCBIfam" id="TIGR01484">
    <property type="entry name" value="HAD-SF-IIB"/>
    <property type="match status" value="1"/>
</dbReference>
<dbReference type="AlphaFoldDB" id="A0A6N7WR53"/>
<dbReference type="PANTHER" id="PTHR10000">
    <property type="entry name" value="PHOSPHOSERINE PHOSPHATASE"/>
    <property type="match status" value="1"/>
</dbReference>
<dbReference type="InterPro" id="IPR000150">
    <property type="entry name" value="Cof"/>
</dbReference>
<dbReference type="SUPFAM" id="SSF56784">
    <property type="entry name" value="HAD-like"/>
    <property type="match status" value="1"/>
</dbReference>
<dbReference type="GO" id="GO:0005829">
    <property type="term" value="C:cytosol"/>
    <property type="evidence" value="ECO:0007669"/>
    <property type="project" value="TreeGrafter"/>
</dbReference>
<proteinExistence type="predicted"/>
<dbReference type="EMBL" id="VUNP01000051">
    <property type="protein sequence ID" value="MST54400.1"/>
    <property type="molecule type" value="Genomic_DNA"/>
</dbReference>
<dbReference type="SFLD" id="SFLDS00003">
    <property type="entry name" value="Haloacid_Dehalogenase"/>
    <property type="match status" value="1"/>
</dbReference>
<dbReference type="InterPro" id="IPR036412">
    <property type="entry name" value="HAD-like_sf"/>
</dbReference>
<dbReference type="EMBL" id="CP114883">
    <property type="protein sequence ID" value="WBB06683.1"/>
    <property type="molecule type" value="Genomic_DNA"/>
</dbReference>
<dbReference type="Proteomes" id="UP000471052">
    <property type="component" value="Unassembled WGS sequence"/>
</dbReference>
<gene>
    <name evidence="1" type="ORF">FYJ82_08515</name>
    <name evidence="2" type="ORF">O6R09_01725</name>
</gene>
<dbReference type="GO" id="GO:0016791">
    <property type="term" value="F:phosphatase activity"/>
    <property type="evidence" value="ECO:0007669"/>
    <property type="project" value="UniProtKB-ARBA"/>
</dbReference>
<dbReference type="CDD" id="cd07516">
    <property type="entry name" value="HAD_Pase"/>
    <property type="match status" value="1"/>
</dbReference>
<dbReference type="Gene3D" id="3.40.50.1000">
    <property type="entry name" value="HAD superfamily/HAD-like"/>
    <property type="match status" value="1"/>
</dbReference>
<evidence type="ECO:0000313" key="4">
    <source>
        <dbReference type="Proteomes" id="UP001212085"/>
    </source>
</evidence>
<dbReference type="OrthoDB" id="9781413at2"/>
<protein>
    <submittedName>
        <fullName evidence="2">Cof-type HAD-IIB family hydrolase</fullName>
    </submittedName>
    <submittedName>
        <fullName evidence="1">HAD family phosphatase</fullName>
    </submittedName>
</protein>
<dbReference type="GO" id="GO:0000287">
    <property type="term" value="F:magnesium ion binding"/>
    <property type="evidence" value="ECO:0007669"/>
    <property type="project" value="TreeGrafter"/>
</dbReference>
<reference evidence="1 3" key="1">
    <citation type="submission" date="2019-08" db="EMBL/GenBank/DDBJ databases">
        <title>In-depth cultivation of the pig gut microbiome towards novel bacterial diversity and tailored functional studies.</title>
        <authorList>
            <person name="Wylensek D."/>
            <person name="Hitch T.C.A."/>
            <person name="Clavel T."/>
        </authorList>
    </citation>
    <scope>NUCLEOTIDE SEQUENCE [LARGE SCALE GENOMIC DNA]</scope>
    <source>
        <strain evidence="1 3">BL-178-WT-3A</strain>
    </source>
</reference>
<dbReference type="InterPro" id="IPR023214">
    <property type="entry name" value="HAD_sf"/>
</dbReference>
<dbReference type="SFLD" id="SFLDG01140">
    <property type="entry name" value="C2.B:_Phosphomannomutase_and_P"/>
    <property type="match status" value="1"/>
</dbReference>
<evidence type="ECO:0000313" key="1">
    <source>
        <dbReference type="EMBL" id="MST54400.1"/>
    </source>
</evidence>
<dbReference type="Pfam" id="PF08282">
    <property type="entry name" value="Hydrolase_3"/>
    <property type="match status" value="1"/>
</dbReference>
<dbReference type="Gene3D" id="3.30.1240.10">
    <property type="match status" value="1"/>
</dbReference>
<dbReference type="PANTHER" id="PTHR10000:SF23">
    <property type="entry name" value="5-AMINO-6-(5-PHOSPHO-D-RIBITYLAMINO)URACIL PHOSPHATASE YITU"/>
    <property type="match status" value="1"/>
</dbReference>